<dbReference type="EMBL" id="CP036434">
    <property type="protein sequence ID" value="QDV06518.1"/>
    <property type="molecule type" value="Genomic_DNA"/>
</dbReference>
<dbReference type="PROSITE" id="PS51671">
    <property type="entry name" value="ACT"/>
    <property type="match status" value="1"/>
</dbReference>
<organism evidence="2 3">
    <name type="scientific">Saltatorellus ferox</name>
    <dbReference type="NCBI Taxonomy" id="2528018"/>
    <lineage>
        <taxon>Bacteria</taxon>
        <taxon>Pseudomonadati</taxon>
        <taxon>Planctomycetota</taxon>
        <taxon>Planctomycetia</taxon>
        <taxon>Planctomycetia incertae sedis</taxon>
        <taxon>Saltatorellus</taxon>
    </lineage>
</organism>
<reference evidence="2 3" key="1">
    <citation type="submission" date="2019-02" db="EMBL/GenBank/DDBJ databases">
        <title>Deep-cultivation of Planctomycetes and their phenomic and genomic characterization uncovers novel biology.</title>
        <authorList>
            <person name="Wiegand S."/>
            <person name="Jogler M."/>
            <person name="Boedeker C."/>
            <person name="Pinto D."/>
            <person name="Vollmers J."/>
            <person name="Rivas-Marin E."/>
            <person name="Kohn T."/>
            <person name="Peeters S.H."/>
            <person name="Heuer A."/>
            <person name="Rast P."/>
            <person name="Oberbeckmann S."/>
            <person name="Bunk B."/>
            <person name="Jeske O."/>
            <person name="Meyerdierks A."/>
            <person name="Storesund J.E."/>
            <person name="Kallscheuer N."/>
            <person name="Luecker S."/>
            <person name="Lage O.M."/>
            <person name="Pohl T."/>
            <person name="Merkel B.J."/>
            <person name="Hornburger P."/>
            <person name="Mueller R.-W."/>
            <person name="Bruemmer F."/>
            <person name="Labrenz M."/>
            <person name="Spormann A.M."/>
            <person name="Op den Camp H."/>
            <person name="Overmann J."/>
            <person name="Amann R."/>
            <person name="Jetten M.S.M."/>
            <person name="Mascher T."/>
            <person name="Medema M.H."/>
            <person name="Devos D.P."/>
            <person name="Kaster A.-K."/>
            <person name="Ovreas L."/>
            <person name="Rohde M."/>
            <person name="Galperin M.Y."/>
            <person name="Jogler C."/>
        </authorList>
    </citation>
    <scope>NUCLEOTIDE SEQUENCE [LARGE SCALE GENOMIC DNA]</scope>
    <source>
        <strain evidence="2 3">Poly30</strain>
    </source>
</reference>
<evidence type="ECO:0000313" key="3">
    <source>
        <dbReference type="Proteomes" id="UP000320390"/>
    </source>
</evidence>
<name>A0A518ER04_9BACT</name>
<dbReference type="Pfam" id="PF13740">
    <property type="entry name" value="ACT_6"/>
    <property type="match status" value="1"/>
</dbReference>
<dbReference type="Proteomes" id="UP000320390">
    <property type="component" value="Chromosome"/>
</dbReference>
<dbReference type="Gene3D" id="3.30.70.260">
    <property type="match status" value="1"/>
</dbReference>
<dbReference type="AlphaFoldDB" id="A0A518ER04"/>
<evidence type="ECO:0000313" key="2">
    <source>
        <dbReference type="EMBL" id="QDV06518.1"/>
    </source>
</evidence>
<gene>
    <name evidence="2" type="ORF">Poly30_20280</name>
</gene>
<dbReference type="InterPro" id="IPR002912">
    <property type="entry name" value="ACT_dom"/>
</dbReference>
<dbReference type="OrthoDB" id="9803078at2"/>
<proteinExistence type="predicted"/>
<dbReference type="InterPro" id="IPR045865">
    <property type="entry name" value="ACT-like_dom_sf"/>
</dbReference>
<keyword evidence="3" id="KW-1185">Reference proteome</keyword>
<protein>
    <recommendedName>
        <fullName evidence="1">ACT domain-containing protein</fullName>
    </recommendedName>
</protein>
<dbReference type="SUPFAM" id="SSF55021">
    <property type="entry name" value="ACT-like"/>
    <property type="match status" value="1"/>
</dbReference>
<evidence type="ECO:0000259" key="1">
    <source>
        <dbReference type="PROSITE" id="PS51671"/>
    </source>
</evidence>
<dbReference type="RefSeq" id="WP_145196767.1">
    <property type="nucleotide sequence ID" value="NZ_CP036434.1"/>
</dbReference>
<sequence>MTKRFLTAEDVRRLGGPEIQLESGTVVTPQAAEVAAAAGIRLVGATGPYVPPIPDRGPDASRANDVLPEPISTDGIGLIVTVVGRNRPGVLAEVTATLAAAECDVIDISQRTVGAHFHMVLTCAVAPGREFAPIKDTLQCLGGEGDYVVRVMHEKVFRFMHRV</sequence>
<accession>A0A518ER04</accession>
<feature type="domain" description="ACT" evidence="1">
    <location>
        <begin position="79"/>
        <end position="152"/>
    </location>
</feature>